<feature type="transmembrane region" description="Helical" evidence="7">
    <location>
        <begin position="364"/>
        <end position="383"/>
    </location>
</feature>
<dbReference type="Pfam" id="PF01554">
    <property type="entry name" value="MatE"/>
    <property type="match status" value="2"/>
</dbReference>
<evidence type="ECO:0000313" key="8">
    <source>
        <dbReference type="EMBL" id="GKG99373.1"/>
    </source>
</evidence>
<keyword evidence="2" id="KW-0813">Transport</keyword>
<reference evidence="8" key="2">
    <citation type="submission" date="2022-01" db="EMBL/GenBank/DDBJ databases">
        <title>Novel bile acid biosynthetic pathways are enriched in the microbiome of centenarians.</title>
        <authorList>
            <person name="Sato Y."/>
            <person name="Atarashi K."/>
            <person name="Plichta R.D."/>
            <person name="Arai Y."/>
            <person name="Sasajima S."/>
            <person name="Kearney M.S."/>
            <person name="Suda W."/>
            <person name="Takeshita K."/>
            <person name="Sasaki T."/>
            <person name="Okamoto S."/>
            <person name="Skelly N.A."/>
            <person name="Okamura Y."/>
            <person name="Vlamakis H."/>
            <person name="Li Y."/>
            <person name="Tanoue T."/>
            <person name="Takei H."/>
            <person name="Nittono H."/>
            <person name="Narushima S."/>
            <person name="Irie J."/>
            <person name="Itoh H."/>
            <person name="Moriya K."/>
            <person name="Sugiura Y."/>
            <person name="Suematsu M."/>
            <person name="Moritoki N."/>
            <person name="Shibata S."/>
            <person name="Littman R.D."/>
            <person name="Fischbach A.M."/>
            <person name="Uwamino Y."/>
            <person name="Inoue T."/>
            <person name="Honda A."/>
            <person name="Hattori M."/>
            <person name="Murai T."/>
            <person name="Xavier J.R."/>
            <person name="Hirose N."/>
            <person name="Honda K."/>
        </authorList>
    </citation>
    <scope>NUCLEOTIDE SEQUENCE</scope>
    <source>
        <strain evidence="8">CE91-St55</strain>
    </source>
</reference>
<evidence type="ECO:0000256" key="1">
    <source>
        <dbReference type="ARBA" id="ARBA00004651"/>
    </source>
</evidence>
<dbReference type="Proteomes" id="UP001055091">
    <property type="component" value="Unassembled WGS sequence"/>
</dbReference>
<dbReference type="PANTHER" id="PTHR43549">
    <property type="entry name" value="MULTIDRUG RESISTANCE PROTEIN YPNP-RELATED"/>
    <property type="match status" value="1"/>
</dbReference>
<dbReference type="PANTHER" id="PTHR43549:SF3">
    <property type="entry name" value="MULTIDRUG RESISTANCE PROTEIN YPNP-RELATED"/>
    <property type="match status" value="1"/>
</dbReference>
<evidence type="ECO:0000313" key="9">
    <source>
        <dbReference type="EMBL" id="MUB65160.1"/>
    </source>
</evidence>
<reference evidence="9 10" key="1">
    <citation type="submission" date="2019-09" db="EMBL/GenBank/DDBJ databases">
        <title>Draft genome sequencing of Hungatella hathewayi 123Y-2.</title>
        <authorList>
            <person name="Lv Q."/>
            <person name="Li S."/>
        </authorList>
    </citation>
    <scope>NUCLEOTIDE SEQUENCE [LARGE SCALE GENOMIC DNA]</scope>
    <source>
        <strain evidence="9 10">123Y-2</strain>
    </source>
</reference>
<evidence type="ECO:0000256" key="6">
    <source>
        <dbReference type="ARBA" id="ARBA00023136"/>
    </source>
</evidence>
<dbReference type="PIRSF" id="PIRSF006603">
    <property type="entry name" value="DinF"/>
    <property type="match status" value="1"/>
</dbReference>
<dbReference type="InterPro" id="IPR048279">
    <property type="entry name" value="MdtK-like"/>
</dbReference>
<dbReference type="GO" id="GO:0005886">
    <property type="term" value="C:plasma membrane"/>
    <property type="evidence" value="ECO:0007669"/>
    <property type="project" value="UniProtKB-SubCell"/>
</dbReference>
<dbReference type="GO" id="GO:0015297">
    <property type="term" value="F:antiporter activity"/>
    <property type="evidence" value="ECO:0007669"/>
    <property type="project" value="InterPro"/>
</dbReference>
<dbReference type="AlphaFoldDB" id="A0A174R410"/>
<organism evidence="8 11">
    <name type="scientific">Hungatella hathewayi</name>
    <dbReference type="NCBI Taxonomy" id="154046"/>
    <lineage>
        <taxon>Bacteria</taxon>
        <taxon>Bacillati</taxon>
        <taxon>Bacillota</taxon>
        <taxon>Clostridia</taxon>
        <taxon>Lachnospirales</taxon>
        <taxon>Lachnospiraceae</taxon>
        <taxon>Hungatella</taxon>
    </lineage>
</organism>
<feature type="transmembrane region" description="Helical" evidence="7">
    <location>
        <begin position="201"/>
        <end position="222"/>
    </location>
</feature>
<keyword evidence="4 7" id="KW-0812">Transmembrane</keyword>
<evidence type="ECO:0000256" key="5">
    <source>
        <dbReference type="ARBA" id="ARBA00022989"/>
    </source>
</evidence>
<dbReference type="EMBL" id="BQNJ01000001">
    <property type="protein sequence ID" value="GKG99373.1"/>
    <property type="molecule type" value="Genomic_DNA"/>
</dbReference>
<feature type="transmembrane region" description="Helical" evidence="7">
    <location>
        <begin position="243"/>
        <end position="268"/>
    </location>
</feature>
<evidence type="ECO:0000256" key="7">
    <source>
        <dbReference type="SAM" id="Phobius"/>
    </source>
</evidence>
<keyword evidence="5 7" id="KW-1133">Transmembrane helix</keyword>
<comment type="caution">
    <text evidence="8">The sequence shown here is derived from an EMBL/GenBank/DDBJ whole genome shotgun (WGS) entry which is preliminary data.</text>
</comment>
<dbReference type="GO" id="GO:0042910">
    <property type="term" value="F:xenobiotic transmembrane transporter activity"/>
    <property type="evidence" value="ECO:0007669"/>
    <property type="project" value="InterPro"/>
</dbReference>
<keyword evidence="3" id="KW-1003">Cell membrane</keyword>
<dbReference type="RefSeq" id="WP_055649915.1">
    <property type="nucleotide sequence ID" value="NZ_BQNJ01000001.1"/>
</dbReference>
<feature type="transmembrane region" description="Helical" evidence="7">
    <location>
        <begin position="69"/>
        <end position="89"/>
    </location>
</feature>
<dbReference type="InterPro" id="IPR052031">
    <property type="entry name" value="Membrane_Transporter-Flippase"/>
</dbReference>
<feature type="transmembrane region" description="Helical" evidence="7">
    <location>
        <begin position="142"/>
        <end position="164"/>
    </location>
</feature>
<evidence type="ECO:0000256" key="3">
    <source>
        <dbReference type="ARBA" id="ARBA00022475"/>
    </source>
</evidence>
<keyword evidence="6 7" id="KW-0472">Membrane</keyword>
<dbReference type="NCBIfam" id="TIGR00797">
    <property type="entry name" value="matE"/>
    <property type="match status" value="1"/>
</dbReference>
<feature type="transmembrane region" description="Helical" evidence="7">
    <location>
        <begin position="426"/>
        <end position="446"/>
    </location>
</feature>
<evidence type="ECO:0000313" key="10">
    <source>
        <dbReference type="Proteomes" id="UP000434223"/>
    </source>
</evidence>
<name>A0A174R410_9FIRM</name>
<comment type="subcellular location">
    <subcellularLocation>
        <location evidence="1">Cell membrane</location>
        <topology evidence="1">Multi-pass membrane protein</topology>
    </subcellularLocation>
</comment>
<protein>
    <submittedName>
        <fullName evidence="8">MATE family efflux transporter</fullName>
    </submittedName>
</protein>
<accession>A0A174R410</accession>
<dbReference type="InterPro" id="IPR002528">
    <property type="entry name" value="MATE_fam"/>
</dbReference>
<dbReference type="CDD" id="cd13138">
    <property type="entry name" value="MATE_yoeA_like"/>
    <property type="match status" value="1"/>
</dbReference>
<gene>
    <name evidence="8" type="ORF">CE91St55_13550</name>
    <name evidence="9" type="ORF">GNE07_19255</name>
</gene>
<feature type="transmembrane region" description="Helical" evidence="7">
    <location>
        <begin position="395"/>
        <end position="419"/>
    </location>
</feature>
<evidence type="ECO:0000256" key="4">
    <source>
        <dbReference type="ARBA" id="ARBA00022692"/>
    </source>
</evidence>
<evidence type="ECO:0000256" key="2">
    <source>
        <dbReference type="ARBA" id="ARBA00022448"/>
    </source>
</evidence>
<dbReference type="OrthoDB" id="9811110at2"/>
<sequence>MKITAGKQNVGMNLTEGPVFQSLVLFAIPIILTNLIQQLYGMVDLMVIGQFVGSTGTVGVSTGGEMSDMVTPVATAFAMAGQTFIAQLVGAKKDQKIKDAIGTFLTFMLILSILLAFLVIFFCRPILSLLNCPTEAFGQAETYLIITAVGFPFIFGYNAVCGILRGMGESKRPLMFVSVAAIVNIVLDLLLVVVFDMQAAGTAIATAFSQLGSFLAAFIYMYKVRDKVGFELKPGYFTIKFDILRVILRLGIPSAIRSLLVRFSLLWVNSNINAYGLVVSATNSVGNKIQKFMEVFMQGVDTASAAMVGQNLGAEKTERAGKVTWSTLAMTLVCAVFASFLCLKIPKEIYGIFTTDEAVKELGVLYLQIMVIHFFASSFVGAFQAMVNGSGFVELGFIIGILDGIICKIGLSIIFVYIFHMGYIGYFWGIACSRILPGLVCFIYFISGKWKVRKLLIEK</sequence>
<feature type="transmembrane region" description="Helical" evidence="7">
    <location>
        <begin position="176"/>
        <end position="195"/>
    </location>
</feature>
<proteinExistence type="predicted"/>
<feature type="transmembrane region" description="Helical" evidence="7">
    <location>
        <begin position="101"/>
        <end position="122"/>
    </location>
</feature>
<dbReference type="EMBL" id="WNME01000013">
    <property type="protein sequence ID" value="MUB65160.1"/>
    <property type="molecule type" value="Genomic_DNA"/>
</dbReference>
<feature type="transmembrane region" description="Helical" evidence="7">
    <location>
        <begin position="19"/>
        <end position="36"/>
    </location>
</feature>
<evidence type="ECO:0000313" key="11">
    <source>
        <dbReference type="Proteomes" id="UP001055091"/>
    </source>
</evidence>
<feature type="transmembrane region" description="Helical" evidence="7">
    <location>
        <begin position="323"/>
        <end position="343"/>
    </location>
</feature>
<dbReference type="Proteomes" id="UP000434223">
    <property type="component" value="Unassembled WGS sequence"/>
</dbReference>